<evidence type="ECO:0000259" key="3">
    <source>
        <dbReference type="Pfam" id="PF25130"/>
    </source>
</evidence>
<feature type="compositionally biased region" description="Low complexity" evidence="1">
    <location>
        <begin position="612"/>
        <end position="637"/>
    </location>
</feature>
<dbReference type="PANTHER" id="PTHR42078:SF1">
    <property type="entry name" value="GLUCAN 1, 4-ALPHA-GLUCOSIDASE"/>
    <property type="match status" value="1"/>
</dbReference>
<sequence>MDLPPNKTDELERRLSTRNSLRISVISADEDPELAAMGMVADGFRPVNSGPEIQPPSTPSLASGSSTLLGDGSPESARIGRSPSISKPPRPRDASSTRQDGGPEQADESSSLSRQLSGSTESTAYLAPESPYRGPSGPSHPYQMYPQNVRMARTMSTTTTSSTLPASELSYTGPRGPSHPYGLYPQSDGVETGAMPDTVPLGFHGLPDQYRRRVGADGEEAGDIIGPDGHTEQLPPYTRYPDEAYARKVAAADASTPTGVAQTTTNTPNTAAAAVTAPPSITTSGSTIVGAGGLGLATRNPEFDSTDDLGSPQSRHSSRSFTSDSTNRVIKPYEEVVNEKGQLPKGWKLWMRRKLCGIVPYWVICLTFLILLVVGAILGSVIGTFLSKQKRPMRKDGTWSPFNSPAPVPTFGAVPIPKPTDLQPLPVGTFSMPLTTNRVSNTCFQDPTLSQAWNCFLVIAGLHLTIAENHGEHSMMLNFNHSFTLMNNVYSYGEQPPLVEKPVTLILVNDTFEPTRGPAFYNMLTYDKTVILPEAALSPTTPSVTRRNIRNLAGMTDFKRKNIAKVGDKPWVCRWPDTYLEMFIYPHQNSSWSGIPPLSAGGPGGGPGSPGRGPYQSFLTSTTTSTLIESSSATLLTQTSPPGETPPPQTSTLPAPIGGENPNNQPPAPEGNQSPPPPPPSPPPPSEGPLPTNTNKPKGYWPEPRDSKTLEFPPFPTSTGGFGLGSGWGPIDENFTPPPPGYPRVIKLAERRVPTITTGTTAARVPECTQMEITGYAQEAKVVVDGKGKAVTIRIVENEQTVVGPFGGAGRPGGQKRRRKREGEERAGREGGGTEEGAFTQQGGGPPAADMSPCGCMWFVT</sequence>
<evidence type="ECO:0000313" key="5">
    <source>
        <dbReference type="Proteomes" id="UP001326199"/>
    </source>
</evidence>
<feature type="region of interest" description="Disordered" evidence="1">
    <location>
        <begin position="158"/>
        <end position="178"/>
    </location>
</feature>
<feature type="compositionally biased region" description="Low complexity" evidence="1">
    <location>
        <begin position="311"/>
        <end position="325"/>
    </location>
</feature>
<feature type="transmembrane region" description="Helical" evidence="2">
    <location>
        <begin position="361"/>
        <end position="386"/>
    </location>
</feature>
<feature type="compositionally biased region" description="Low complexity" evidence="1">
    <location>
        <begin position="108"/>
        <end position="122"/>
    </location>
</feature>
<evidence type="ECO:0000313" key="4">
    <source>
        <dbReference type="EMBL" id="KAK4665933.1"/>
    </source>
</evidence>
<feature type="region of interest" description="Disordered" evidence="1">
    <location>
        <begin position="804"/>
        <end position="854"/>
    </location>
</feature>
<feature type="compositionally biased region" description="Gly residues" evidence="1">
    <location>
        <begin position="601"/>
        <end position="611"/>
    </location>
</feature>
<dbReference type="PANTHER" id="PTHR42078">
    <property type="entry name" value="GLUCAN 1, 4-ALPHA-GLUCOSIDASE"/>
    <property type="match status" value="1"/>
</dbReference>
<feature type="domain" description="DUF7820" evidence="3">
    <location>
        <begin position="410"/>
        <end position="618"/>
    </location>
</feature>
<feature type="compositionally biased region" description="Polar residues" evidence="1">
    <location>
        <begin position="59"/>
        <end position="68"/>
    </location>
</feature>
<feature type="region of interest" description="Disordered" evidence="1">
    <location>
        <begin position="596"/>
        <end position="722"/>
    </location>
</feature>
<keyword evidence="2" id="KW-0472">Membrane</keyword>
<feature type="region of interest" description="Disordered" evidence="1">
    <location>
        <begin position="300"/>
        <end position="326"/>
    </location>
</feature>
<dbReference type="Pfam" id="PF25130">
    <property type="entry name" value="DUF7820"/>
    <property type="match status" value="2"/>
</dbReference>
<keyword evidence="2" id="KW-1133">Transmembrane helix</keyword>
<keyword evidence="2" id="KW-0812">Transmembrane</keyword>
<dbReference type="RefSeq" id="XP_062765899.1">
    <property type="nucleotide sequence ID" value="XM_062912462.1"/>
</dbReference>
<reference evidence="4 5" key="1">
    <citation type="journal article" date="2023" name="bioRxiv">
        <title>High-quality genome assemblies of four members of thePodospora anserinaspecies complex.</title>
        <authorList>
            <person name="Ament-Velasquez S.L."/>
            <person name="Vogan A.A."/>
            <person name="Wallerman O."/>
            <person name="Hartmann F."/>
            <person name="Gautier V."/>
            <person name="Silar P."/>
            <person name="Giraud T."/>
            <person name="Johannesson H."/>
        </authorList>
    </citation>
    <scope>NUCLEOTIDE SEQUENCE [LARGE SCALE GENOMIC DNA]</scope>
    <source>
        <strain evidence="4 5">CBS 411.78</strain>
    </source>
</reference>
<feature type="compositionally biased region" description="Pro residues" evidence="1">
    <location>
        <begin position="664"/>
        <end position="688"/>
    </location>
</feature>
<gene>
    <name evidence="4" type="ORF">QC763_408330</name>
</gene>
<protein>
    <recommendedName>
        <fullName evidence="3">DUF7820 domain-containing protein</fullName>
    </recommendedName>
</protein>
<name>A0ABR0HDI9_9PEZI</name>
<feature type="domain" description="DUF7820" evidence="3">
    <location>
        <begin position="733"/>
        <end position="859"/>
    </location>
</feature>
<comment type="caution">
    <text evidence="4">The sequence shown here is derived from an EMBL/GenBank/DDBJ whole genome shotgun (WGS) entry which is preliminary data.</text>
</comment>
<accession>A0ABR0HDI9</accession>
<dbReference type="EMBL" id="JAFFHB010000005">
    <property type="protein sequence ID" value="KAK4665933.1"/>
    <property type="molecule type" value="Genomic_DNA"/>
</dbReference>
<organism evidence="4 5">
    <name type="scientific">Podospora pseudopauciseta</name>
    <dbReference type="NCBI Taxonomy" id="2093780"/>
    <lineage>
        <taxon>Eukaryota</taxon>
        <taxon>Fungi</taxon>
        <taxon>Dikarya</taxon>
        <taxon>Ascomycota</taxon>
        <taxon>Pezizomycotina</taxon>
        <taxon>Sordariomycetes</taxon>
        <taxon>Sordariomycetidae</taxon>
        <taxon>Sordariales</taxon>
        <taxon>Podosporaceae</taxon>
        <taxon>Podospora</taxon>
    </lineage>
</organism>
<feature type="region of interest" description="Disordered" evidence="1">
    <location>
        <begin position="42"/>
        <end position="145"/>
    </location>
</feature>
<evidence type="ECO:0000256" key="2">
    <source>
        <dbReference type="SAM" id="Phobius"/>
    </source>
</evidence>
<keyword evidence="5" id="KW-1185">Reference proteome</keyword>
<dbReference type="Proteomes" id="UP001326199">
    <property type="component" value="Unassembled WGS sequence"/>
</dbReference>
<evidence type="ECO:0000256" key="1">
    <source>
        <dbReference type="SAM" id="MobiDB-lite"/>
    </source>
</evidence>
<proteinExistence type="predicted"/>
<dbReference type="GeneID" id="87932805"/>
<dbReference type="InterPro" id="IPR056722">
    <property type="entry name" value="DUF7820"/>
</dbReference>